<organism evidence="4 5">
    <name type="scientific">Herbaspirillum frisingense</name>
    <dbReference type="NCBI Taxonomy" id="92645"/>
    <lineage>
        <taxon>Bacteria</taxon>
        <taxon>Pseudomonadati</taxon>
        <taxon>Pseudomonadota</taxon>
        <taxon>Betaproteobacteria</taxon>
        <taxon>Burkholderiales</taxon>
        <taxon>Oxalobacteraceae</taxon>
        <taxon>Herbaspirillum</taxon>
    </lineage>
</organism>
<evidence type="ECO:0000313" key="4">
    <source>
        <dbReference type="EMBL" id="KAF1041990.1"/>
    </source>
</evidence>
<gene>
    <name evidence="4" type="primary">pdtaR</name>
    <name evidence="4" type="ORF">GAK35_02969</name>
</gene>
<dbReference type="Gene3D" id="3.40.50.2300">
    <property type="match status" value="1"/>
</dbReference>
<dbReference type="SMART" id="SM00448">
    <property type="entry name" value="REC"/>
    <property type="match status" value="1"/>
</dbReference>
<dbReference type="SUPFAM" id="SSF52172">
    <property type="entry name" value="CheY-like"/>
    <property type="match status" value="1"/>
</dbReference>
<evidence type="ECO:0000256" key="1">
    <source>
        <dbReference type="ARBA" id="ARBA00022553"/>
    </source>
</evidence>
<accession>A0A7V8FV41</accession>
<name>A0A7V8FV41_9BURK</name>
<feature type="domain" description="Response regulatory" evidence="3">
    <location>
        <begin position="8"/>
        <end position="122"/>
    </location>
</feature>
<comment type="caution">
    <text evidence="4">The sequence shown here is derived from an EMBL/GenBank/DDBJ whole genome shotgun (WGS) entry which is preliminary data.</text>
</comment>
<dbReference type="AlphaFoldDB" id="A0A7V8FV41"/>
<dbReference type="InterPro" id="IPR001789">
    <property type="entry name" value="Sig_transdc_resp-reg_receiver"/>
</dbReference>
<feature type="modified residue" description="4-aspartylphosphate" evidence="2">
    <location>
        <position position="57"/>
    </location>
</feature>
<evidence type="ECO:0000313" key="5">
    <source>
        <dbReference type="Proteomes" id="UP000462435"/>
    </source>
</evidence>
<dbReference type="GO" id="GO:0000160">
    <property type="term" value="P:phosphorelay signal transduction system"/>
    <property type="evidence" value="ECO:0007669"/>
    <property type="project" value="InterPro"/>
</dbReference>
<protein>
    <submittedName>
        <fullName evidence="4">Putative transcriptional regulatory protein pdtaR</fullName>
    </submittedName>
</protein>
<dbReference type="InterPro" id="IPR011006">
    <property type="entry name" value="CheY-like_superfamily"/>
</dbReference>
<evidence type="ECO:0000256" key="2">
    <source>
        <dbReference type="PROSITE-ProRule" id="PRU00169"/>
    </source>
</evidence>
<dbReference type="InterPro" id="IPR050595">
    <property type="entry name" value="Bact_response_regulator"/>
</dbReference>
<dbReference type="PROSITE" id="PS50110">
    <property type="entry name" value="RESPONSE_REGULATORY"/>
    <property type="match status" value="1"/>
</dbReference>
<sequence>MTTTTNITVLVVEDDRNAREVYSLVLQLEGYTVVGADHGQHALDLMEKHRVDAIVTDLLMPVMDGLDLATTVKSDSRYAALPIVLLSGRDLKEEFRDIEVFSALLKKPCSAEDLASAVATVLEKASR</sequence>
<dbReference type="EMBL" id="WNDX01000098">
    <property type="protein sequence ID" value="KAF1041990.1"/>
    <property type="molecule type" value="Genomic_DNA"/>
</dbReference>
<proteinExistence type="predicted"/>
<keyword evidence="1 2" id="KW-0597">Phosphoprotein</keyword>
<evidence type="ECO:0000259" key="3">
    <source>
        <dbReference type="PROSITE" id="PS50110"/>
    </source>
</evidence>
<dbReference type="PANTHER" id="PTHR44591:SF3">
    <property type="entry name" value="RESPONSE REGULATORY DOMAIN-CONTAINING PROTEIN"/>
    <property type="match status" value="1"/>
</dbReference>
<dbReference type="Proteomes" id="UP000462435">
    <property type="component" value="Unassembled WGS sequence"/>
</dbReference>
<dbReference type="PANTHER" id="PTHR44591">
    <property type="entry name" value="STRESS RESPONSE REGULATOR PROTEIN 1"/>
    <property type="match status" value="1"/>
</dbReference>
<reference evidence="5" key="1">
    <citation type="journal article" date="2020" name="MBio">
        <title>Horizontal gene transfer to a defensive symbiont with a reduced genome amongst a multipartite beetle microbiome.</title>
        <authorList>
            <person name="Waterworth S.C."/>
            <person name="Florez L.V."/>
            <person name="Rees E.R."/>
            <person name="Hertweck C."/>
            <person name="Kaltenpoth M."/>
            <person name="Kwan J.C."/>
        </authorList>
    </citation>
    <scope>NUCLEOTIDE SEQUENCE [LARGE SCALE GENOMIC DNA]</scope>
</reference>
<dbReference type="Pfam" id="PF00072">
    <property type="entry name" value="Response_reg"/>
    <property type="match status" value="1"/>
</dbReference>